<dbReference type="InterPro" id="IPR005491">
    <property type="entry name" value="ENT_dom"/>
</dbReference>
<dbReference type="Pfam" id="PF03735">
    <property type="entry name" value="ENT"/>
    <property type="match status" value="1"/>
</dbReference>
<evidence type="ECO:0000313" key="6">
    <source>
        <dbReference type="Proteomes" id="UP000824469"/>
    </source>
</evidence>
<gene>
    <name evidence="5" type="ORF">KI387_009209</name>
</gene>
<dbReference type="CDD" id="cd20405">
    <property type="entry name" value="Tudor_Agenet_AtDUF_rpt1_3"/>
    <property type="match status" value="1"/>
</dbReference>
<evidence type="ECO:0000259" key="4">
    <source>
        <dbReference type="PROSITE" id="PS51138"/>
    </source>
</evidence>
<dbReference type="Gene3D" id="1.10.1240.40">
    <property type="entry name" value="ENT domain"/>
    <property type="match status" value="1"/>
</dbReference>
<keyword evidence="6" id="KW-1185">Reference proteome</keyword>
<dbReference type="PANTHER" id="PTHR31917">
    <property type="entry name" value="AGENET DOMAIN-CONTAINING PROTEIN-RELATED"/>
    <property type="match status" value="1"/>
</dbReference>
<proteinExistence type="predicted"/>
<dbReference type="Pfam" id="PF05641">
    <property type="entry name" value="Agenet"/>
    <property type="match status" value="1"/>
</dbReference>
<evidence type="ECO:0000256" key="2">
    <source>
        <dbReference type="ARBA" id="ARBA00023242"/>
    </source>
</evidence>
<sequence>MSLRKGDPVEVCSEEEGFKGAWFPAAIVRKAGAGFLVEFRDLVTDDEKSKLREKVDADQIRPQPPNLNKQHYMLHEKVDAYDQDGWWVGVIDNVGAHNSYIVYFSETDERLEYNVSQLRLHLDWVDDKWLHPSENEVTKQLLPVPLPTCHENTENISKKERRSSRANKWKSNTNVGGTSAEGSQLTERSGKRKRATNVHLDDDSPRKKKTDIAGRDVENVETSKEKQIIHVSDSPAYFSKETEGTLSEAQHEEIKPILHAIGGKREAHGASDSHSTADKNIVVAIPYLEETKKTTGYPGNNCETKAKENLKGIELHAYHSVLKAFYLQGAHTWKIEEVLTDLREVLHISHEEHAKELRHITSAKYK</sequence>
<comment type="caution">
    <text evidence="5">The sequence shown here is derived from an EMBL/GenBank/DDBJ whole genome shotgun (WGS) entry which is preliminary data.</text>
</comment>
<dbReference type="SMART" id="SM01191">
    <property type="entry name" value="ENT"/>
    <property type="match status" value="1"/>
</dbReference>
<dbReference type="InterPro" id="IPR014002">
    <property type="entry name" value="Agenet_dom_plant"/>
</dbReference>
<feature type="compositionally biased region" description="Polar residues" evidence="3">
    <location>
        <begin position="169"/>
        <end position="187"/>
    </location>
</feature>
<dbReference type="GO" id="GO:0005634">
    <property type="term" value="C:nucleus"/>
    <property type="evidence" value="ECO:0007669"/>
    <property type="project" value="UniProtKB-SubCell"/>
</dbReference>
<dbReference type="PROSITE" id="PS51138">
    <property type="entry name" value="ENT"/>
    <property type="match status" value="1"/>
</dbReference>
<dbReference type="Gene3D" id="2.30.30.140">
    <property type="match status" value="1"/>
</dbReference>
<dbReference type="InterPro" id="IPR008395">
    <property type="entry name" value="Agenet-like_dom"/>
</dbReference>
<dbReference type="InterPro" id="IPR036142">
    <property type="entry name" value="ENT_dom-like_sf"/>
</dbReference>
<feature type="region of interest" description="Disordered" evidence="3">
    <location>
        <begin position="149"/>
        <end position="211"/>
    </location>
</feature>
<dbReference type="PANTHER" id="PTHR31917:SF147">
    <property type="entry name" value="AGENET DOMAIN-CONTAINING PROTEIN"/>
    <property type="match status" value="1"/>
</dbReference>
<dbReference type="SMART" id="SM00743">
    <property type="entry name" value="Agenet"/>
    <property type="match status" value="2"/>
</dbReference>
<keyword evidence="2" id="KW-0539">Nucleus</keyword>
<evidence type="ECO:0000313" key="5">
    <source>
        <dbReference type="EMBL" id="KAH9304805.1"/>
    </source>
</evidence>
<comment type="subcellular location">
    <subcellularLocation>
        <location evidence="1">Nucleus</location>
    </subcellularLocation>
</comment>
<evidence type="ECO:0000256" key="3">
    <source>
        <dbReference type="SAM" id="MobiDB-lite"/>
    </source>
</evidence>
<organism evidence="5 6">
    <name type="scientific">Taxus chinensis</name>
    <name type="common">Chinese yew</name>
    <name type="synonym">Taxus wallichiana var. chinensis</name>
    <dbReference type="NCBI Taxonomy" id="29808"/>
    <lineage>
        <taxon>Eukaryota</taxon>
        <taxon>Viridiplantae</taxon>
        <taxon>Streptophyta</taxon>
        <taxon>Embryophyta</taxon>
        <taxon>Tracheophyta</taxon>
        <taxon>Spermatophyta</taxon>
        <taxon>Pinopsida</taxon>
        <taxon>Pinidae</taxon>
        <taxon>Conifers II</taxon>
        <taxon>Cupressales</taxon>
        <taxon>Taxaceae</taxon>
        <taxon>Taxus</taxon>
    </lineage>
</organism>
<name>A0AA38CQZ7_TAXCH</name>
<dbReference type="AlphaFoldDB" id="A0AA38CQZ7"/>
<feature type="compositionally biased region" description="Basic residues" evidence="3">
    <location>
        <begin position="159"/>
        <end position="168"/>
    </location>
</feature>
<evidence type="ECO:0000256" key="1">
    <source>
        <dbReference type="ARBA" id="ARBA00004123"/>
    </source>
</evidence>
<feature type="domain" description="ENT" evidence="4">
    <location>
        <begin position="306"/>
        <end position="366"/>
    </location>
</feature>
<reference evidence="5 6" key="1">
    <citation type="journal article" date="2021" name="Nat. Plants">
        <title>The Taxus genome provides insights into paclitaxel biosynthesis.</title>
        <authorList>
            <person name="Xiong X."/>
            <person name="Gou J."/>
            <person name="Liao Q."/>
            <person name="Li Y."/>
            <person name="Zhou Q."/>
            <person name="Bi G."/>
            <person name="Li C."/>
            <person name="Du R."/>
            <person name="Wang X."/>
            <person name="Sun T."/>
            <person name="Guo L."/>
            <person name="Liang H."/>
            <person name="Lu P."/>
            <person name="Wu Y."/>
            <person name="Zhang Z."/>
            <person name="Ro D.K."/>
            <person name="Shang Y."/>
            <person name="Huang S."/>
            <person name="Yan J."/>
        </authorList>
    </citation>
    <scope>NUCLEOTIDE SEQUENCE [LARGE SCALE GENOMIC DNA]</scope>
    <source>
        <strain evidence="5">Ta-2019</strain>
    </source>
</reference>
<protein>
    <recommendedName>
        <fullName evidence="4">ENT domain-containing protein</fullName>
    </recommendedName>
</protein>
<accession>A0AA38CQZ7</accession>
<feature type="compositionally biased region" description="Basic and acidic residues" evidence="3">
    <location>
        <begin position="199"/>
        <end position="211"/>
    </location>
</feature>
<dbReference type="CDD" id="cd20406">
    <property type="entry name" value="Tudor_Agenet_AtDUF_rpt2_4"/>
    <property type="match status" value="1"/>
</dbReference>
<dbReference type="OMA" id="NNGSACR"/>
<dbReference type="SUPFAM" id="SSF158639">
    <property type="entry name" value="ENT-like"/>
    <property type="match status" value="1"/>
</dbReference>
<dbReference type="Proteomes" id="UP000824469">
    <property type="component" value="Unassembled WGS sequence"/>
</dbReference>
<dbReference type="EMBL" id="JAHRHJ020000008">
    <property type="protein sequence ID" value="KAH9304805.1"/>
    <property type="molecule type" value="Genomic_DNA"/>
</dbReference>